<evidence type="ECO:0000256" key="1">
    <source>
        <dbReference type="ARBA" id="ARBA00004141"/>
    </source>
</evidence>
<name>A0ABV3DKI7_9ACTN</name>
<feature type="transmembrane region" description="Helical" evidence="6">
    <location>
        <begin position="486"/>
        <end position="504"/>
    </location>
</feature>
<proteinExistence type="predicted"/>
<evidence type="ECO:0000256" key="5">
    <source>
        <dbReference type="SAM" id="MobiDB-lite"/>
    </source>
</evidence>
<dbReference type="RefSeq" id="WP_358356657.1">
    <property type="nucleotide sequence ID" value="NZ_JBEZFP010000059.1"/>
</dbReference>
<sequence>MSKQVADPGPLPLFPEEHPPDLGHSAAGTLRPIVTLTDDRFAWANGARAALGVGLPFALVTAVGGVTHGATAAIGGYSVLYASREPYARRARVLAAVGLGLAASYTAGSLAAGHRWVTALVIAVVAAAATFMCGALRVGRPGGYMFTLVCAMGTFATGGTSDIPRNVALLLVGCAGGWLISMSGRLVRPTHPEHVAIADAFTAVAGFLDAIGGPRVDAARHQASQAVYQAWVTLLRADGRRTRLSGEARRLQVLVRRAHDIFHAGELLAEERARPLPPEIGDAVRGLADAVGRPRLSPALPTLLADTETNGQRRLRTALRDAVRAAGEPAMPQGEALKGDRPKTLELLKAAAGRASRLPPAAVRTGLAVGAATGLAEILPIVHPSWVAIGAAAALQGGNAVLDLGSALQRAIGTFIGVAVVTVFLHDLAPGAWETVVMVALLYGAAQTVMRRNLVAGVAFITPVPLLLVGAGSPDRHVGDLASTRLLDMLIGLGIGVFASFLLWRRASTERLPVALGRAIRAEGMMLRAVVAGQAEENAPAWLKLRTAVRRELIDLWTVYESSLGELVGRRRGVERLWPAVVIVQRLGFRLMAAPLKPAADQLADYKAALDPEGFAVYGKPTEAPFTDEDAEKLDAYIEALASAAEQRRAPVPPELPELWGHPVLRQHLKRLTYALLAGAREPGSGVASQVLAQLGAPPRRVREADTPRTGQSR</sequence>
<keyword evidence="4 6" id="KW-0472">Membrane</keyword>
<evidence type="ECO:0000256" key="4">
    <source>
        <dbReference type="ARBA" id="ARBA00023136"/>
    </source>
</evidence>
<feature type="region of interest" description="Disordered" evidence="5">
    <location>
        <begin position="686"/>
        <end position="714"/>
    </location>
</feature>
<feature type="transmembrane region" description="Helical" evidence="6">
    <location>
        <begin position="454"/>
        <end position="474"/>
    </location>
</feature>
<keyword evidence="9" id="KW-1185">Reference proteome</keyword>
<evidence type="ECO:0000313" key="8">
    <source>
        <dbReference type="EMBL" id="MEU8136270.1"/>
    </source>
</evidence>
<feature type="transmembrane region" description="Helical" evidence="6">
    <location>
        <begin position="57"/>
        <end position="81"/>
    </location>
</feature>
<organism evidence="8 9">
    <name type="scientific">Streptodolium elevatio</name>
    <dbReference type="NCBI Taxonomy" id="3157996"/>
    <lineage>
        <taxon>Bacteria</taxon>
        <taxon>Bacillati</taxon>
        <taxon>Actinomycetota</taxon>
        <taxon>Actinomycetes</taxon>
        <taxon>Kitasatosporales</taxon>
        <taxon>Streptomycetaceae</taxon>
        <taxon>Streptodolium</taxon>
    </lineage>
</organism>
<dbReference type="Proteomes" id="UP001551482">
    <property type="component" value="Unassembled WGS sequence"/>
</dbReference>
<evidence type="ECO:0000259" key="7">
    <source>
        <dbReference type="Pfam" id="PF13515"/>
    </source>
</evidence>
<feature type="domain" description="Integral membrane bound transporter" evidence="7">
    <location>
        <begin position="372"/>
        <end position="498"/>
    </location>
</feature>
<feature type="transmembrane region" description="Helical" evidence="6">
    <location>
        <begin position="116"/>
        <end position="136"/>
    </location>
</feature>
<evidence type="ECO:0000256" key="6">
    <source>
        <dbReference type="SAM" id="Phobius"/>
    </source>
</evidence>
<comment type="caution">
    <text evidence="8">The sequence shown here is derived from an EMBL/GenBank/DDBJ whole genome shotgun (WGS) entry which is preliminary data.</text>
</comment>
<dbReference type="Pfam" id="PF13515">
    <property type="entry name" value="FUSC_2"/>
    <property type="match status" value="1"/>
</dbReference>
<keyword evidence="3 6" id="KW-1133">Transmembrane helix</keyword>
<feature type="transmembrane region" description="Helical" evidence="6">
    <location>
        <begin position="93"/>
        <end position="110"/>
    </location>
</feature>
<reference evidence="8 9" key="1">
    <citation type="submission" date="2024-06" db="EMBL/GenBank/DDBJ databases">
        <title>The Natural Products Discovery Center: Release of the First 8490 Sequenced Strains for Exploring Actinobacteria Biosynthetic Diversity.</title>
        <authorList>
            <person name="Kalkreuter E."/>
            <person name="Kautsar S.A."/>
            <person name="Yang D."/>
            <person name="Bader C.D."/>
            <person name="Teijaro C.N."/>
            <person name="Fluegel L."/>
            <person name="Davis C.M."/>
            <person name="Simpson J.R."/>
            <person name="Lauterbach L."/>
            <person name="Steele A.D."/>
            <person name="Gui C."/>
            <person name="Meng S."/>
            <person name="Li G."/>
            <person name="Viehrig K."/>
            <person name="Ye F."/>
            <person name="Su P."/>
            <person name="Kiefer A.F."/>
            <person name="Nichols A."/>
            <person name="Cepeda A.J."/>
            <person name="Yan W."/>
            <person name="Fan B."/>
            <person name="Jiang Y."/>
            <person name="Adhikari A."/>
            <person name="Zheng C.-J."/>
            <person name="Schuster L."/>
            <person name="Cowan T.M."/>
            <person name="Smanski M.J."/>
            <person name="Chevrette M.G."/>
            <person name="De Carvalho L.P.S."/>
            <person name="Shen B."/>
        </authorList>
    </citation>
    <scope>NUCLEOTIDE SEQUENCE [LARGE SCALE GENOMIC DNA]</scope>
    <source>
        <strain evidence="8 9">NPDC048946</strain>
    </source>
</reference>
<evidence type="ECO:0000313" key="9">
    <source>
        <dbReference type="Proteomes" id="UP001551482"/>
    </source>
</evidence>
<accession>A0ABV3DKI7</accession>
<dbReference type="EMBL" id="JBEZFP010000059">
    <property type="protein sequence ID" value="MEU8136270.1"/>
    <property type="molecule type" value="Genomic_DNA"/>
</dbReference>
<comment type="subcellular location">
    <subcellularLocation>
        <location evidence="1">Membrane</location>
        <topology evidence="1">Multi-pass membrane protein</topology>
    </subcellularLocation>
</comment>
<evidence type="ECO:0000256" key="3">
    <source>
        <dbReference type="ARBA" id="ARBA00022989"/>
    </source>
</evidence>
<evidence type="ECO:0000256" key="2">
    <source>
        <dbReference type="ARBA" id="ARBA00022692"/>
    </source>
</evidence>
<gene>
    <name evidence="8" type="ORF">AB0C36_22505</name>
</gene>
<dbReference type="InterPro" id="IPR049453">
    <property type="entry name" value="Memb_transporter_dom"/>
</dbReference>
<keyword evidence="2 6" id="KW-0812">Transmembrane</keyword>
<protein>
    <submittedName>
        <fullName evidence="8">FUSC family protein</fullName>
    </submittedName>
</protein>